<feature type="binding site" evidence="2">
    <location>
        <position position="56"/>
    </location>
    <ligand>
        <name>Fe cation</name>
        <dbReference type="ChEBI" id="CHEBI:24875"/>
    </ligand>
</feature>
<dbReference type="InterPro" id="IPR014710">
    <property type="entry name" value="RmlC-like_jellyroll"/>
</dbReference>
<comment type="similarity">
    <text evidence="1 3">Belongs to the pirin family.</text>
</comment>
<dbReference type="Gene3D" id="2.60.120.10">
    <property type="entry name" value="Jelly Rolls"/>
    <property type="match status" value="1"/>
</dbReference>
<dbReference type="Pfam" id="PF05726">
    <property type="entry name" value="Pirin_C"/>
    <property type="match status" value="1"/>
</dbReference>
<dbReference type="SUPFAM" id="SSF51182">
    <property type="entry name" value="RmlC-like cupins"/>
    <property type="match status" value="1"/>
</dbReference>
<evidence type="ECO:0000313" key="6">
    <source>
        <dbReference type="EMBL" id="HIY94218.1"/>
    </source>
</evidence>
<gene>
    <name evidence="6" type="ORF">H9821_00935</name>
</gene>
<dbReference type="PIRSF" id="PIRSF006232">
    <property type="entry name" value="Pirin"/>
    <property type="match status" value="1"/>
</dbReference>
<feature type="binding site" evidence="2">
    <location>
        <position position="100"/>
    </location>
    <ligand>
        <name>Fe cation</name>
        <dbReference type="ChEBI" id="CHEBI:24875"/>
    </ligand>
</feature>
<dbReference type="GO" id="GO:0046872">
    <property type="term" value="F:metal ion binding"/>
    <property type="evidence" value="ECO:0007669"/>
    <property type="project" value="UniProtKB-KW"/>
</dbReference>
<evidence type="ECO:0000259" key="4">
    <source>
        <dbReference type="Pfam" id="PF02678"/>
    </source>
</evidence>
<dbReference type="InterPro" id="IPR012093">
    <property type="entry name" value="Pirin"/>
</dbReference>
<feature type="binding site" evidence="2">
    <location>
        <position position="58"/>
    </location>
    <ligand>
        <name>Fe cation</name>
        <dbReference type="ChEBI" id="CHEBI:24875"/>
    </ligand>
</feature>
<evidence type="ECO:0000259" key="5">
    <source>
        <dbReference type="Pfam" id="PF05726"/>
    </source>
</evidence>
<dbReference type="Proteomes" id="UP000824134">
    <property type="component" value="Unassembled WGS sequence"/>
</dbReference>
<protein>
    <submittedName>
        <fullName evidence="6">Pirin family protein</fullName>
    </submittedName>
</protein>
<organism evidence="6 7">
    <name type="scientific">Candidatus Rothia avicola</name>
    <dbReference type="NCBI Taxonomy" id="2840478"/>
    <lineage>
        <taxon>Bacteria</taxon>
        <taxon>Bacillati</taxon>
        <taxon>Actinomycetota</taxon>
        <taxon>Actinomycetes</taxon>
        <taxon>Micrococcales</taxon>
        <taxon>Micrococcaceae</taxon>
        <taxon>Rothia</taxon>
    </lineage>
</organism>
<dbReference type="Pfam" id="PF02678">
    <property type="entry name" value="Pirin"/>
    <property type="match status" value="1"/>
</dbReference>
<dbReference type="EMBL" id="DXCN01000010">
    <property type="protein sequence ID" value="HIY94218.1"/>
    <property type="molecule type" value="Genomic_DNA"/>
</dbReference>
<dbReference type="InterPro" id="IPR008778">
    <property type="entry name" value="Pirin_C_dom"/>
</dbReference>
<comment type="cofactor">
    <cofactor evidence="2">
        <name>Fe cation</name>
        <dbReference type="ChEBI" id="CHEBI:24875"/>
    </cofactor>
    <text evidence="2">Binds 1 Fe cation per subunit.</text>
</comment>
<keyword evidence="2" id="KW-0479">Metal-binding</keyword>
<feature type="binding site" evidence="2">
    <location>
        <position position="102"/>
    </location>
    <ligand>
        <name>Fe cation</name>
        <dbReference type="ChEBI" id="CHEBI:24875"/>
    </ligand>
</feature>
<name>A0A9D2CQJ3_9MICC</name>
<evidence type="ECO:0000313" key="7">
    <source>
        <dbReference type="Proteomes" id="UP000824134"/>
    </source>
</evidence>
<accession>A0A9D2CQJ3</accession>
<comment type="caution">
    <text evidence="6">The sequence shown here is derived from an EMBL/GenBank/DDBJ whole genome shotgun (WGS) entry which is preliminary data.</text>
</comment>
<dbReference type="InterPro" id="IPR011051">
    <property type="entry name" value="RmlC_Cupin_sf"/>
</dbReference>
<dbReference type="InterPro" id="IPR003829">
    <property type="entry name" value="Pirin_N_dom"/>
</dbReference>
<dbReference type="AlphaFoldDB" id="A0A9D2CQJ3"/>
<keyword evidence="2" id="KW-0408">Iron</keyword>
<sequence length="373" mass="39477">MKLIEPRPVPLGGLRAMTVRRLLPSRDRRMVGAWCFIDHYGPDDVAVTGGMRVAPHPHTGLQTASWIFTGTIEHRDSLGTVADVRPGELNLMTAGYGINHSEYSTPDTTVLHGIQLWIALPHQDMNTAPAFENFVPEALTFDGQGSGQDASAPAPVQACVFLGSLGVAVDGQIRTGSSPVTTFSPLLGAEILVGAPGSVPGVDKNPADDAPRRTITLTLNPEYEHGFVVDTGALLIRGQQVAADEMLFIEPGTTELTIEAIGDTRLILLGGAPFGEEIAIWWNFIGRSHEGIVEARAAWNAQAESFEAVTAPAGASGTEIVTGGLLAAGQDASPGYPRFGGVVLLPGEYEEQPRTSVIPAPELPNARLKLRGD</sequence>
<evidence type="ECO:0000256" key="1">
    <source>
        <dbReference type="ARBA" id="ARBA00008416"/>
    </source>
</evidence>
<evidence type="ECO:0000256" key="2">
    <source>
        <dbReference type="PIRSR" id="PIRSR006232-1"/>
    </source>
</evidence>
<evidence type="ECO:0000256" key="3">
    <source>
        <dbReference type="RuleBase" id="RU003457"/>
    </source>
</evidence>
<dbReference type="CDD" id="cd02909">
    <property type="entry name" value="cupin_pirin_N"/>
    <property type="match status" value="1"/>
</dbReference>
<reference evidence="6" key="2">
    <citation type="submission" date="2021-04" db="EMBL/GenBank/DDBJ databases">
        <authorList>
            <person name="Gilroy R."/>
        </authorList>
    </citation>
    <scope>NUCLEOTIDE SEQUENCE</scope>
    <source>
        <strain evidence="6">ChiHjej12B11-9195</strain>
    </source>
</reference>
<feature type="domain" description="Pirin C-terminal" evidence="5">
    <location>
        <begin position="212"/>
        <end position="301"/>
    </location>
</feature>
<dbReference type="PANTHER" id="PTHR13903:SF8">
    <property type="entry name" value="PIRIN"/>
    <property type="match status" value="1"/>
</dbReference>
<reference evidence="6" key="1">
    <citation type="journal article" date="2021" name="PeerJ">
        <title>Extensive microbial diversity within the chicken gut microbiome revealed by metagenomics and culture.</title>
        <authorList>
            <person name="Gilroy R."/>
            <person name="Ravi A."/>
            <person name="Getino M."/>
            <person name="Pursley I."/>
            <person name="Horton D.L."/>
            <person name="Alikhan N.F."/>
            <person name="Baker D."/>
            <person name="Gharbi K."/>
            <person name="Hall N."/>
            <person name="Watson M."/>
            <person name="Adriaenssens E.M."/>
            <person name="Foster-Nyarko E."/>
            <person name="Jarju S."/>
            <person name="Secka A."/>
            <person name="Antonio M."/>
            <person name="Oren A."/>
            <person name="Chaudhuri R.R."/>
            <person name="La Ragione R."/>
            <person name="Hildebrand F."/>
            <person name="Pallen M.J."/>
        </authorList>
    </citation>
    <scope>NUCLEOTIDE SEQUENCE</scope>
    <source>
        <strain evidence="6">ChiHjej12B11-9195</strain>
    </source>
</reference>
<dbReference type="PANTHER" id="PTHR13903">
    <property type="entry name" value="PIRIN-RELATED"/>
    <property type="match status" value="1"/>
</dbReference>
<feature type="domain" description="Pirin N-terminal" evidence="4">
    <location>
        <begin position="19"/>
        <end position="118"/>
    </location>
</feature>
<proteinExistence type="inferred from homology"/>